<comment type="subcellular location">
    <subcellularLocation>
        <location evidence="9">Cell inner membrane</location>
        <topology evidence="9">Single-pass type II membrane protein</topology>
    </subcellularLocation>
    <subcellularLocation>
        <location evidence="1">Membrane</location>
    </subcellularLocation>
    <text evidence="9">Localizes to the division septum.</text>
</comment>
<keyword evidence="6 9" id="KW-1133">Transmembrane helix</keyword>
<evidence type="ECO:0000256" key="6">
    <source>
        <dbReference type="ARBA" id="ARBA00022989"/>
    </source>
</evidence>
<evidence type="ECO:0000256" key="5">
    <source>
        <dbReference type="ARBA" id="ARBA00022692"/>
    </source>
</evidence>
<protein>
    <recommendedName>
        <fullName evidence="9">Cell division protein FtsQ</fullName>
    </recommendedName>
</protein>
<dbReference type="EMBL" id="JAUSVX010000009">
    <property type="protein sequence ID" value="MDQ0471629.1"/>
    <property type="molecule type" value="Genomic_DNA"/>
</dbReference>
<keyword evidence="4 9" id="KW-0132">Cell division</keyword>
<dbReference type="PANTHER" id="PTHR35851:SF1">
    <property type="entry name" value="CELL DIVISION PROTEIN FTSQ"/>
    <property type="match status" value="1"/>
</dbReference>
<keyword evidence="2 9" id="KW-1003">Cell membrane</keyword>
<feature type="region of interest" description="Disordered" evidence="10">
    <location>
        <begin position="1"/>
        <end position="23"/>
    </location>
</feature>
<evidence type="ECO:0000256" key="8">
    <source>
        <dbReference type="ARBA" id="ARBA00023306"/>
    </source>
</evidence>
<evidence type="ECO:0000313" key="12">
    <source>
        <dbReference type="EMBL" id="MDQ0471629.1"/>
    </source>
</evidence>
<gene>
    <name evidence="9" type="primary">ftsQ</name>
    <name evidence="12" type="ORF">QO011_004654</name>
</gene>
<evidence type="ECO:0000256" key="7">
    <source>
        <dbReference type="ARBA" id="ARBA00023136"/>
    </source>
</evidence>
<keyword evidence="13" id="KW-1185">Reference proteome</keyword>
<accession>A0ABU0JEC4</accession>
<evidence type="ECO:0000313" key="13">
    <source>
        <dbReference type="Proteomes" id="UP001242480"/>
    </source>
</evidence>
<dbReference type="GO" id="GO:0051301">
    <property type="term" value="P:cell division"/>
    <property type="evidence" value="ECO:0007669"/>
    <property type="project" value="UniProtKB-KW"/>
</dbReference>
<organism evidence="12 13">
    <name type="scientific">Labrys wisconsinensis</name>
    <dbReference type="NCBI Taxonomy" id="425677"/>
    <lineage>
        <taxon>Bacteria</taxon>
        <taxon>Pseudomonadati</taxon>
        <taxon>Pseudomonadota</taxon>
        <taxon>Alphaproteobacteria</taxon>
        <taxon>Hyphomicrobiales</taxon>
        <taxon>Xanthobacteraceae</taxon>
        <taxon>Labrys</taxon>
    </lineage>
</organism>
<evidence type="ECO:0000256" key="1">
    <source>
        <dbReference type="ARBA" id="ARBA00004370"/>
    </source>
</evidence>
<dbReference type="InterPro" id="IPR045335">
    <property type="entry name" value="FtsQ_C_sf"/>
</dbReference>
<evidence type="ECO:0000256" key="10">
    <source>
        <dbReference type="SAM" id="MobiDB-lite"/>
    </source>
</evidence>
<dbReference type="InterPro" id="IPR005548">
    <property type="entry name" value="Cell_div_FtsQ/DivIB_C"/>
</dbReference>
<dbReference type="RefSeq" id="WP_307277121.1">
    <property type="nucleotide sequence ID" value="NZ_JAUSVX010000009.1"/>
</dbReference>
<comment type="similarity">
    <text evidence="9">Belongs to the FtsQ/DivIB family. FtsQ subfamily.</text>
</comment>
<dbReference type="PROSITE" id="PS51779">
    <property type="entry name" value="POTRA"/>
    <property type="match status" value="1"/>
</dbReference>
<evidence type="ECO:0000259" key="11">
    <source>
        <dbReference type="PROSITE" id="PS51779"/>
    </source>
</evidence>
<dbReference type="Gene3D" id="3.10.20.310">
    <property type="entry name" value="membrane protein fhac"/>
    <property type="match status" value="1"/>
</dbReference>
<dbReference type="InterPro" id="IPR034746">
    <property type="entry name" value="POTRA"/>
</dbReference>
<dbReference type="InterPro" id="IPR026579">
    <property type="entry name" value="FtsQ"/>
</dbReference>
<sequence length="299" mass="32267">MPRLSLLTSSRPAEPEPDPRARRRRSWLARRLAHPPRGVGVVLALALIGATGYYGGQLGGGWQRMVAAYGTPADMIANACGFRIDTVAITGQRELTDQEILGAAGVTNVSSLLFLDAEAARERLQALPLVKTATVHKLYPDTLSLSIEERQPYGLWQKDGAIKVISADGTPIDDLRDGRFSRLPFLVGDGANVRAKEIAAVLDQVPALKARVRAAVLVAERRWNLALDNGVLIRLPEEDPAKALAALAGLEAQAKVLEKDVLIADLRMPDRVAFRLSEDAAAARAAMLAKRPKKKADPV</sequence>
<evidence type="ECO:0000256" key="2">
    <source>
        <dbReference type="ARBA" id="ARBA00022475"/>
    </source>
</evidence>
<evidence type="ECO:0000256" key="9">
    <source>
        <dbReference type="HAMAP-Rule" id="MF_00911"/>
    </source>
</evidence>
<dbReference type="PANTHER" id="PTHR35851">
    <property type="entry name" value="CELL DIVISION PROTEIN FTSQ"/>
    <property type="match status" value="1"/>
</dbReference>
<comment type="caution">
    <text evidence="12">The sequence shown here is derived from an EMBL/GenBank/DDBJ whole genome shotgun (WGS) entry which is preliminary data.</text>
</comment>
<comment type="function">
    <text evidence="9">Essential cell division protein.</text>
</comment>
<name>A0ABU0JEC4_9HYPH</name>
<dbReference type="Pfam" id="PF03799">
    <property type="entry name" value="FtsQ_DivIB_C"/>
    <property type="match status" value="1"/>
</dbReference>
<keyword evidence="5 9" id="KW-0812">Transmembrane</keyword>
<dbReference type="Proteomes" id="UP001242480">
    <property type="component" value="Unassembled WGS sequence"/>
</dbReference>
<dbReference type="Pfam" id="PF08478">
    <property type="entry name" value="POTRA_1"/>
    <property type="match status" value="1"/>
</dbReference>
<proteinExistence type="inferred from homology"/>
<dbReference type="Gene3D" id="3.40.50.11690">
    <property type="entry name" value="Cell division protein FtsQ/DivIB"/>
    <property type="match status" value="1"/>
</dbReference>
<keyword evidence="7 9" id="KW-0472">Membrane</keyword>
<dbReference type="InterPro" id="IPR013685">
    <property type="entry name" value="POTRA_FtsQ_type"/>
</dbReference>
<evidence type="ECO:0000256" key="4">
    <source>
        <dbReference type="ARBA" id="ARBA00022618"/>
    </source>
</evidence>
<evidence type="ECO:0000256" key="3">
    <source>
        <dbReference type="ARBA" id="ARBA00022519"/>
    </source>
</evidence>
<dbReference type="HAMAP" id="MF_00911">
    <property type="entry name" value="FtsQ_subfam"/>
    <property type="match status" value="1"/>
</dbReference>
<reference evidence="12 13" key="1">
    <citation type="submission" date="2023-07" db="EMBL/GenBank/DDBJ databases">
        <title>Genomic Encyclopedia of Type Strains, Phase IV (KMG-IV): sequencing the most valuable type-strain genomes for metagenomic binning, comparative biology and taxonomic classification.</title>
        <authorList>
            <person name="Goeker M."/>
        </authorList>
    </citation>
    <scope>NUCLEOTIDE SEQUENCE [LARGE SCALE GENOMIC DNA]</scope>
    <source>
        <strain evidence="12 13">DSM 19619</strain>
    </source>
</reference>
<keyword evidence="3 9" id="KW-0997">Cell inner membrane</keyword>
<keyword evidence="8 9" id="KW-0131">Cell cycle</keyword>
<feature type="domain" description="POTRA" evidence="11">
    <location>
        <begin position="82"/>
        <end position="150"/>
    </location>
</feature>